<keyword evidence="2" id="KW-1185">Reference proteome</keyword>
<reference evidence="1 2" key="1">
    <citation type="submission" date="2018-10" db="EMBL/GenBank/DDBJ databases">
        <title>A high-quality apple genome assembly.</title>
        <authorList>
            <person name="Hu J."/>
        </authorList>
    </citation>
    <scope>NUCLEOTIDE SEQUENCE [LARGE SCALE GENOMIC DNA]</scope>
    <source>
        <strain evidence="2">cv. HFTH1</strain>
        <tissue evidence="1">Young leaf</tissue>
    </source>
</reference>
<protein>
    <submittedName>
        <fullName evidence="1">Uncharacterized protein</fullName>
    </submittedName>
</protein>
<gene>
    <name evidence="1" type="ORF">DVH24_030217</name>
</gene>
<dbReference type="PANTHER" id="PTHR33710:SF71">
    <property type="entry name" value="ENDONUCLEASE_EXONUCLEASE_PHOSPHATASE DOMAIN-CONTAINING PROTEIN"/>
    <property type="match status" value="1"/>
</dbReference>
<comment type="caution">
    <text evidence="1">The sequence shown here is derived from an EMBL/GenBank/DDBJ whole genome shotgun (WGS) entry which is preliminary data.</text>
</comment>
<name>A0A498HVM5_MALDO</name>
<dbReference type="PANTHER" id="PTHR33710">
    <property type="entry name" value="BNAC02G09200D PROTEIN"/>
    <property type="match status" value="1"/>
</dbReference>
<dbReference type="AlphaFoldDB" id="A0A498HVM5"/>
<dbReference type="STRING" id="3750.A0A498HVM5"/>
<sequence length="177" mass="20520">MNLDKIPRNFHDKVFDMVFCCNPTSRAGGLCFIGDSNNLVDVSKKRGGCQNTTTYMNNFINFLNKRNLISLNMMRVPYTLIIYEKLDQGIVNIYWLTKYSDYNLHNYPIYGSNHGHILLTYDMINEIKITPFKFGAVWLLLPEFKDFVKNAWRCNGEFAPIDKFRTCAAKASPTSKF</sequence>
<evidence type="ECO:0000313" key="1">
    <source>
        <dbReference type="EMBL" id="RXH75496.1"/>
    </source>
</evidence>
<evidence type="ECO:0000313" key="2">
    <source>
        <dbReference type="Proteomes" id="UP000290289"/>
    </source>
</evidence>
<proteinExistence type="predicted"/>
<dbReference type="EMBL" id="RDQH01000341">
    <property type="protein sequence ID" value="RXH75496.1"/>
    <property type="molecule type" value="Genomic_DNA"/>
</dbReference>
<dbReference type="Proteomes" id="UP000290289">
    <property type="component" value="Chromosome 15"/>
</dbReference>
<organism evidence="1 2">
    <name type="scientific">Malus domestica</name>
    <name type="common">Apple</name>
    <name type="synonym">Pyrus malus</name>
    <dbReference type="NCBI Taxonomy" id="3750"/>
    <lineage>
        <taxon>Eukaryota</taxon>
        <taxon>Viridiplantae</taxon>
        <taxon>Streptophyta</taxon>
        <taxon>Embryophyta</taxon>
        <taxon>Tracheophyta</taxon>
        <taxon>Spermatophyta</taxon>
        <taxon>Magnoliopsida</taxon>
        <taxon>eudicotyledons</taxon>
        <taxon>Gunneridae</taxon>
        <taxon>Pentapetalae</taxon>
        <taxon>rosids</taxon>
        <taxon>fabids</taxon>
        <taxon>Rosales</taxon>
        <taxon>Rosaceae</taxon>
        <taxon>Amygdaloideae</taxon>
        <taxon>Maleae</taxon>
        <taxon>Malus</taxon>
    </lineage>
</organism>
<accession>A0A498HVM5</accession>